<sequence length="56" mass="6212">MVPVHTSAACLLAVLSRNELFTRYLLNNNGRLLGPSVSVWYIDVELCVFKSLDVSS</sequence>
<dbReference type="Proteomes" id="UP000286415">
    <property type="component" value="Unassembled WGS sequence"/>
</dbReference>
<gene>
    <name evidence="1" type="ORF">CSKR_104438</name>
</gene>
<keyword evidence="2" id="KW-1185">Reference proteome</keyword>
<accession>A0A8T1MFR8</accession>
<evidence type="ECO:0000313" key="2">
    <source>
        <dbReference type="Proteomes" id="UP000286415"/>
    </source>
</evidence>
<comment type="caution">
    <text evidence="1">The sequence shown here is derived from an EMBL/GenBank/DDBJ whole genome shotgun (WGS) entry which is preliminary data.</text>
</comment>
<protein>
    <submittedName>
        <fullName evidence="1">Uncharacterized protein</fullName>
    </submittedName>
</protein>
<name>A0A8T1MFR8_CLOSI</name>
<reference evidence="1 2" key="2">
    <citation type="journal article" date="2021" name="Genomics">
        <title>High-quality reference genome for Clonorchis sinensis.</title>
        <authorList>
            <person name="Young N.D."/>
            <person name="Stroehlein A.J."/>
            <person name="Kinkar L."/>
            <person name="Wang T."/>
            <person name="Sohn W.M."/>
            <person name="Chang B.C.H."/>
            <person name="Kaur P."/>
            <person name="Weisz D."/>
            <person name="Dudchenko O."/>
            <person name="Aiden E.L."/>
            <person name="Korhonen P.K."/>
            <person name="Gasser R.B."/>
        </authorList>
    </citation>
    <scope>NUCLEOTIDE SEQUENCE [LARGE SCALE GENOMIC DNA]</scope>
    <source>
        <strain evidence="1">Cs-k2</strain>
    </source>
</reference>
<evidence type="ECO:0000313" key="1">
    <source>
        <dbReference type="EMBL" id="KAG5447849.1"/>
    </source>
</evidence>
<proteinExistence type="predicted"/>
<reference evidence="1 2" key="1">
    <citation type="journal article" date="2018" name="Biotechnol. Adv.">
        <title>Improved genomic resources and new bioinformatic workflow for the carcinogenic parasite Clonorchis sinensis: Biotechnological implications.</title>
        <authorList>
            <person name="Wang D."/>
            <person name="Korhonen P.K."/>
            <person name="Gasser R.B."/>
            <person name="Young N.D."/>
        </authorList>
    </citation>
    <scope>NUCLEOTIDE SEQUENCE [LARGE SCALE GENOMIC DNA]</scope>
    <source>
        <strain evidence="1">Cs-k2</strain>
    </source>
</reference>
<organism evidence="1 2">
    <name type="scientific">Clonorchis sinensis</name>
    <name type="common">Chinese liver fluke</name>
    <dbReference type="NCBI Taxonomy" id="79923"/>
    <lineage>
        <taxon>Eukaryota</taxon>
        <taxon>Metazoa</taxon>
        <taxon>Spiralia</taxon>
        <taxon>Lophotrochozoa</taxon>
        <taxon>Platyhelminthes</taxon>
        <taxon>Trematoda</taxon>
        <taxon>Digenea</taxon>
        <taxon>Opisthorchiida</taxon>
        <taxon>Opisthorchiata</taxon>
        <taxon>Opisthorchiidae</taxon>
        <taxon>Clonorchis</taxon>
    </lineage>
</organism>
<dbReference type="EMBL" id="NIRI02000042">
    <property type="protein sequence ID" value="KAG5447849.1"/>
    <property type="molecule type" value="Genomic_DNA"/>
</dbReference>